<evidence type="ECO:0000313" key="2">
    <source>
        <dbReference type="EMBL" id="QBO57168.1"/>
    </source>
</evidence>
<dbReference type="AlphaFoldDB" id="A0A4P6ZCF8"/>
<dbReference type="Proteomes" id="UP000294419">
    <property type="component" value="Chromosome"/>
</dbReference>
<name>A0A4P6ZCF8_9FLAO</name>
<keyword evidence="1" id="KW-0812">Transmembrane</keyword>
<dbReference type="KEGG" id="csal:NBC122_00314"/>
<dbReference type="EMBL" id="CP037954">
    <property type="protein sequence ID" value="QBO57168.1"/>
    <property type="molecule type" value="Genomic_DNA"/>
</dbReference>
<gene>
    <name evidence="2" type="ORF">NBC122_00314</name>
</gene>
<keyword evidence="1" id="KW-1133">Transmembrane helix</keyword>
<organism evidence="2 3">
    <name type="scientific">Chryseobacterium salivictor</name>
    <dbReference type="NCBI Taxonomy" id="2547600"/>
    <lineage>
        <taxon>Bacteria</taxon>
        <taxon>Pseudomonadati</taxon>
        <taxon>Bacteroidota</taxon>
        <taxon>Flavobacteriia</taxon>
        <taxon>Flavobacteriales</taxon>
        <taxon>Weeksellaceae</taxon>
        <taxon>Chryseobacterium group</taxon>
        <taxon>Chryseobacterium</taxon>
    </lineage>
</organism>
<evidence type="ECO:0000256" key="1">
    <source>
        <dbReference type="SAM" id="Phobius"/>
    </source>
</evidence>
<accession>A0A4P6ZCF8</accession>
<keyword evidence="3" id="KW-1185">Reference proteome</keyword>
<evidence type="ECO:0000313" key="3">
    <source>
        <dbReference type="Proteomes" id="UP000294419"/>
    </source>
</evidence>
<feature type="transmembrane region" description="Helical" evidence="1">
    <location>
        <begin position="31"/>
        <end position="48"/>
    </location>
</feature>
<keyword evidence="1" id="KW-0472">Membrane</keyword>
<sequence length="107" mass="12740">MRRSYLKRQMCNHRIQVYYIRTTAMKKKRKIIKVAILKTILIIAYHQTTSSQLLSVNPAEKKYSKKAEHIPKNFFLNNKPHLILQYNLDKNAGKKNIKDTKYNPLDH</sequence>
<reference evidence="2 3" key="1">
    <citation type="submission" date="2019-03" db="EMBL/GenBank/DDBJ databases">
        <authorList>
            <person name="Kim H."/>
            <person name="Yu S.-M."/>
        </authorList>
    </citation>
    <scope>NUCLEOTIDE SEQUENCE [LARGE SCALE GENOMIC DNA]</scope>
    <source>
        <strain evidence="2 3">NBC122</strain>
    </source>
</reference>
<protein>
    <submittedName>
        <fullName evidence="2">Uncharacterized protein</fullName>
    </submittedName>
</protein>
<proteinExistence type="predicted"/>